<dbReference type="AlphaFoldDB" id="A0A940MUQ0"/>
<dbReference type="SUPFAM" id="SSF53328">
    <property type="entry name" value="Formyltransferase"/>
    <property type="match status" value="1"/>
</dbReference>
<dbReference type="NCBIfam" id="TIGR00639">
    <property type="entry name" value="PurN"/>
    <property type="match status" value="1"/>
</dbReference>
<evidence type="ECO:0000256" key="2">
    <source>
        <dbReference type="ARBA" id="ARBA00022679"/>
    </source>
</evidence>
<dbReference type="RefSeq" id="WP_209369755.1">
    <property type="nucleotide sequence ID" value="NZ_JAGIZA010000001.1"/>
</dbReference>
<keyword evidence="7" id="KW-1185">Reference proteome</keyword>
<feature type="binding site" evidence="4">
    <location>
        <position position="68"/>
    </location>
    <ligand>
        <name>(6R)-10-formyltetrahydrofolate</name>
        <dbReference type="ChEBI" id="CHEBI:195366"/>
    </ligand>
</feature>
<keyword evidence="2 4" id="KW-0808">Transferase</keyword>
<proteinExistence type="inferred from homology"/>
<name>A0A940MUQ0_9PROT</name>
<dbReference type="Proteomes" id="UP000677537">
    <property type="component" value="Unassembled WGS sequence"/>
</dbReference>
<dbReference type="EC" id="2.1.2.2" evidence="4"/>
<comment type="caution">
    <text evidence="4">Lacks conserved residue(s) required for the propagation of feature annotation.</text>
</comment>
<dbReference type="PIRSF" id="PIRSF036480">
    <property type="entry name" value="FormyFH4_hydr"/>
    <property type="match status" value="1"/>
</dbReference>
<dbReference type="InterPro" id="IPR004607">
    <property type="entry name" value="GART"/>
</dbReference>
<evidence type="ECO:0000256" key="4">
    <source>
        <dbReference type="HAMAP-Rule" id="MF_01930"/>
    </source>
</evidence>
<reference evidence="6" key="1">
    <citation type="submission" date="2021-03" db="EMBL/GenBank/DDBJ databases">
        <authorList>
            <person name="So Y."/>
        </authorList>
    </citation>
    <scope>NUCLEOTIDE SEQUENCE</scope>
    <source>
        <strain evidence="6">SG15</strain>
    </source>
</reference>
<feature type="site" description="Raises pKa of active site His" evidence="4">
    <location>
        <position position="150"/>
    </location>
</feature>
<evidence type="ECO:0000259" key="5">
    <source>
        <dbReference type="Pfam" id="PF00551"/>
    </source>
</evidence>
<dbReference type="EMBL" id="JAGIZA010000001">
    <property type="protein sequence ID" value="MBP0491280.1"/>
    <property type="molecule type" value="Genomic_DNA"/>
</dbReference>
<dbReference type="Pfam" id="PF00551">
    <property type="entry name" value="Formyl_trans_N"/>
    <property type="match status" value="1"/>
</dbReference>
<dbReference type="InterPro" id="IPR002376">
    <property type="entry name" value="Formyl_transf_N"/>
</dbReference>
<organism evidence="6 7">
    <name type="scientific">Roseomonas indoligenes</name>
    <dbReference type="NCBI Taxonomy" id="2820811"/>
    <lineage>
        <taxon>Bacteria</taxon>
        <taxon>Pseudomonadati</taxon>
        <taxon>Pseudomonadota</taxon>
        <taxon>Alphaproteobacteria</taxon>
        <taxon>Acetobacterales</taxon>
        <taxon>Roseomonadaceae</taxon>
        <taxon>Roseomonas</taxon>
    </lineage>
</organism>
<gene>
    <name evidence="4" type="primary">purN</name>
    <name evidence="6" type="ORF">J5Y10_00650</name>
</gene>
<dbReference type="Gene3D" id="3.40.50.170">
    <property type="entry name" value="Formyl transferase, N-terminal domain"/>
    <property type="match status" value="1"/>
</dbReference>
<dbReference type="PANTHER" id="PTHR43369">
    <property type="entry name" value="PHOSPHORIBOSYLGLYCINAMIDE FORMYLTRANSFERASE"/>
    <property type="match status" value="1"/>
</dbReference>
<dbReference type="GO" id="GO:0005829">
    <property type="term" value="C:cytosol"/>
    <property type="evidence" value="ECO:0007669"/>
    <property type="project" value="TreeGrafter"/>
</dbReference>
<dbReference type="GO" id="GO:0004644">
    <property type="term" value="F:phosphoribosylglycinamide formyltransferase activity"/>
    <property type="evidence" value="ECO:0007669"/>
    <property type="project" value="UniProtKB-UniRule"/>
</dbReference>
<feature type="active site" description="Proton donor" evidence="4">
    <location>
        <position position="114"/>
    </location>
</feature>
<dbReference type="GO" id="GO:0006189">
    <property type="term" value="P:'de novo' IMP biosynthetic process"/>
    <property type="evidence" value="ECO:0007669"/>
    <property type="project" value="UniProtKB-UniRule"/>
</dbReference>
<dbReference type="InterPro" id="IPR036477">
    <property type="entry name" value="Formyl_transf_N_sf"/>
</dbReference>
<comment type="function">
    <text evidence="4">Catalyzes the transfer of a formyl group from 10-formyltetrahydrofolate to 5-phospho-ribosyl-glycinamide (GAR), producing 5-phospho-ribosyl-N-formylglycinamide (FGAR) and tetrahydrofolate.</text>
</comment>
<keyword evidence="3 4" id="KW-0658">Purine biosynthesis</keyword>
<evidence type="ECO:0000256" key="3">
    <source>
        <dbReference type="ARBA" id="ARBA00022755"/>
    </source>
</evidence>
<accession>A0A940MUQ0</accession>
<comment type="caution">
    <text evidence="6">The sequence shown here is derived from an EMBL/GenBank/DDBJ whole genome shotgun (WGS) entry which is preliminary data.</text>
</comment>
<evidence type="ECO:0000256" key="1">
    <source>
        <dbReference type="ARBA" id="ARBA00005054"/>
    </source>
</evidence>
<evidence type="ECO:0000313" key="7">
    <source>
        <dbReference type="Proteomes" id="UP000677537"/>
    </source>
</evidence>
<evidence type="ECO:0000313" key="6">
    <source>
        <dbReference type="EMBL" id="MBP0491280.1"/>
    </source>
</evidence>
<dbReference type="PANTHER" id="PTHR43369:SF2">
    <property type="entry name" value="PHOSPHORIBOSYLGLYCINAMIDE FORMYLTRANSFERASE"/>
    <property type="match status" value="1"/>
</dbReference>
<comment type="similarity">
    <text evidence="4">Belongs to the GART family.</text>
</comment>
<protein>
    <recommendedName>
        <fullName evidence="4">Phosphoribosylglycinamide formyltransferase</fullName>
        <ecNumber evidence="4">2.1.2.2</ecNumber>
    </recommendedName>
    <alternativeName>
        <fullName evidence="4">5'-phosphoribosylglycinamide transformylase</fullName>
    </alternativeName>
    <alternativeName>
        <fullName evidence="4">GAR transformylase</fullName>
        <shortName evidence="4">GART</shortName>
    </alternativeName>
</protein>
<feature type="binding site" evidence="4">
    <location>
        <begin position="16"/>
        <end position="18"/>
    </location>
    <ligand>
        <name>N(1)-(5-phospho-beta-D-ribosyl)glycinamide</name>
        <dbReference type="ChEBI" id="CHEBI:143788"/>
    </ligand>
</feature>
<dbReference type="CDD" id="cd08645">
    <property type="entry name" value="FMT_core_GART"/>
    <property type="match status" value="1"/>
</dbReference>
<sequence length="238" mass="24532">MAELKTRAAVLISGRGSNLGALIEAARHPDYPAELALVLSNRADAAGLERARAAGIATAVVESRPYGRDRAGFEAAMQAVLEEAGIGLIALAGFMRVLTEGFVSAWSGRMLNIHPSLLPAFPGLDTHARAIAAGVRLHGCTVHFVTPGVDEGPIIAQAAVPVLPGEDESTLAARVLEQEHRIYPAALAWAASGAARLEEGRVVLAVPMAGGAFANPLSGHFATPTEMVSSPPRTGAGP</sequence>
<feature type="domain" description="Formyl transferase N-terminal" evidence="5">
    <location>
        <begin position="7"/>
        <end position="187"/>
    </location>
</feature>
<dbReference type="HAMAP" id="MF_01930">
    <property type="entry name" value="PurN"/>
    <property type="match status" value="1"/>
</dbReference>
<comment type="catalytic activity">
    <reaction evidence="4">
        <text>N(1)-(5-phospho-beta-D-ribosyl)glycinamide + (6R)-10-formyltetrahydrofolate = N(2)-formyl-N(1)-(5-phospho-beta-D-ribosyl)glycinamide + (6S)-5,6,7,8-tetrahydrofolate + H(+)</text>
        <dbReference type="Rhea" id="RHEA:15053"/>
        <dbReference type="ChEBI" id="CHEBI:15378"/>
        <dbReference type="ChEBI" id="CHEBI:57453"/>
        <dbReference type="ChEBI" id="CHEBI:143788"/>
        <dbReference type="ChEBI" id="CHEBI:147286"/>
        <dbReference type="ChEBI" id="CHEBI:195366"/>
        <dbReference type="EC" id="2.1.2.2"/>
    </reaction>
</comment>
<comment type="pathway">
    <text evidence="1 4">Purine metabolism; IMP biosynthesis via de novo pathway; N(2)-formyl-N(1)-(5-phospho-D-ribosyl)glycinamide from N(1)-(5-phospho-D-ribosyl)glycinamide (10-formyl THF route): step 1/1.</text>
</comment>
<feature type="binding site" evidence="4">
    <location>
        <position position="112"/>
    </location>
    <ligand>
        <name>(6R)-10-formyltetrahydrofolate</name>
        <dbReference type="ChEBI" id="CHEBI:195366"/>
    </ligand>
</feature>